<keyword evidence="1" id="KW-0614">Plasmid</keyword>
<reference evidence="1 2" key="1">
    <citation type="submission" date="2016-03" db="EMBL/GenBank/DDBJ databases">
        <title>Acetic acid bacteria sequencing.</title>
        <authorList>
            <person name="Brandt J."/>
            <person name="Jakob F."/>
            <person name="Vogel R.F."/>
        </authorList>
    </citation>
    <scope>NUCLEOTIDE SEQUENCE [LARGE SCALE GENOMIC DNA]</scope>
    <source>
        <strain evidence="1 2">TMW2.1084</strain>
        <plasmid evidence="2">pac1084_1</plasmid>
    </source>
</reference>
<name>A0A1U9LIN0_9PROT</name>
<sequence>MFQYPGNYLKLELQGGEIDFLQISPLTDDPYVLMSITGRQVPVETPSEIIAKKISYRSSQFKLRDIFDLSCALRVDPDFMDKAIPELAHVLPLLKSRLETLIPVYETMIPNEVNPLPSGMASMTRSAIELCLEATNGWINSLSPRTEPPDPEIP</sequence>
<evidence type="ECO:0000313" key="2">
    <source>
        <dbReference type="Proteomes" id="UP000189055"/>
    </source>
</evidence>
<dbReference type="KEGG" id="aper:A0U91_14695"/>
<organism evidence="1 2">
    <name type="scientific">Acetobacter persici</name>
    <dbReference type="NCBI Taxonomy" id="1076596"/>
    <lineage>
        <taxon>Bacteria</taxon>
        <taxon>Pseudomonadati</taxon>
        <taxon>Pseudomonadota</taxon>
        <taxon>Alphaproteobacteria</taxon>
        <taxon>Acetobacterales</taxon>
        <taxon>Acetobacteraceae</taxon>
        <taxon>Acetobacter</taxon>
    </lineage>
</organism>
<geneLocation type="plasmid" evidence="2">
    <name>pac1084_1</name>
</geneLocation>
<dbReference type="EMBL" id="CP014688">
    <property type="protein sequence ID" value="AQT06272.1"/>
    <property type="molecule type" value="Genomic_DNA"/>
</dbReference>
<dbReference type="Proteomes" id="UP000189055">
    <property type="component" value="Plasmid pAC1084_1"/>
</dbReference>
<proteinExistence type="predicted"/>
<evidence type="ECO:0000313" key="1">
    <source>
        <dbReference type="EMBL" id="AQT06272.1"/>
    </source>
</evidence>
<accession>A0A1U9LIN0</accession>
<gene>
    <name evidence="1" type="ORF">A0U91_14695</name>
</gene>
<protein>
    <submittedName>
        <fullName evidence="1">Uncharacterized protein</fullName>
    </submittedName>
</protein>
<dbReference type="AlphaFoldDB" id="A0A1U9LIN0"/>